<dbReference type="InterPro" id="IPR036179">
    <property type="entry name" value="Ig-like_dom_sf"/>
</dbReference>
<keyword evidence="1" id="KW-0472">Membrane</keyword>
<comment type="caution">
    <text evidence="3">The sequence shown here is derived from an EMBL/GenBank/DDBJ whole genome shotgun (WGS) entry which is preliminary data.</text>
</comment>
<dbReference type="OrthoDB" id="10006996at2759"/>
<gene>
    <name evidence="3" type="primary">X975_25258</name>
    <name evidence="3" type="ORF">NPIL_273391</name>
</gene>
<dbReference type="AlphaFoldDB" id="A0A8X6MDF2"/>
<dbReference type="PANTHER" id="PTHR23278:SF19">
    <property type="entry name" value="OBSCURIN"/>
    <property type="match status" value="1"/>
</dbReference>
<organism evidence="3 4">
    <name type="scientific">Nephila pilipes</name>
    <name type="common">Giant wood spider</name>
    <name type="synonym">Nephila maculata</name>
    <dbReference type="NCBI Taxonomy" id="299642"/>
    <lineage>
        <taxon>Eukaryota</taxon>
        <taxon>Metazoa</taxon>
        <taxon>Ecdysozoa</taxon>
        <taxon>Arthropoda</taxon>
        <taxon>Chelicerata</taxon>
        <taxon>Arachnida</taxon>
        <taxon>Araneae</taxon>
        <taxon>Araneomorphae</taxon>
        <taxon>Entelegynae</taxon>
        <taxon>Araneoidea</taxon>
        <taxon>Nephilidae</taxon>
        <taxon>Nephila</taxon>
    </lineage>
</organism>
<reference evidence="3" key="1">
    <citation type="submission" date="2020-08" db="EMBL/GenBank/DDBJ databases">
        <title>Multicomponent nature underlies the extraordinary mechanical properties of spider dragline silk.</title>
        <authorList>
            <person name="Kono N."/>
            <person name="Nakamura H."/>
            <person name="Mori M."/>
            <person name="Yoshida Y."/>
            <person name="Ohtoshi R."/>
            <person name="Malay A.D."/>
            <person name="Moran D.A.P."/>
            <person name="Tomita M."/>
            <person name="Numata K."/>
            <person name="Arakawa K."/>
        </authorList>
    </citation>
    <scope>NUCLEOTIDE SEQUENCE</scope>
</reference>
<dbReference type="EMBL" id="BMAW01044260">
    <property type="protein sequence ID" value="GFS43655.1"/>
    <property type="molecule type" value="Genomic_DNA"/>
</dbReference>
<dbReference type="PROSITE" id="PS50835">
    <property type="entry name" value="IG_LIKE"/>
    <property type="match status" value="1"/>
</dbReference>
<sequence length="263" mass="28684">MFSLFCPVAPICAANQQTTYGIARHEEANVSCAVESDPPEVAFRWSFNNTVSETIDILSYSSDGASRSVARYIPRTKLDYGALYCFAKNAVGIMKEPCIYTIIPTGPPEPIQNCSITNQTSTILMLACDAGDDGGLQQTFHMEVYSMLAEQLIMNLSTSESPVFVAEKLSSSSSYLLVLYASNPKGKSMSVALTARTLFAAEPRTSDSQPVTISTVLVVLMGTVGALVLLAIIIIFIMKARGDKRGKDFIDIYFVLHSFLREQ</sequence>
<accession>A0A8X6MDF2</accession>
<evidence type="ECO:0000313" key="4">
    <source>
        <dbReference type="Proteomes" id="UP000887013"/>
    </source>
</evidence>
<evidence type="ECO:0000259" key="2">
    <source>
        <dbReference type="PROSITE" id="PS50835"/>
    </source>
</evidence>
<dbReference type="Proteomes" id="UP000887013">
    <property type="component" value="Unassembled WGS sequence"/>
</dbReference>
<dbReference type="Gene3D" id="2.60.40.10">
    <property type="entry name" value="Immunoglobulins"/>
    <property type="match status" value="1"/>
</dbReference>
<proteinExistence type="predicted"/>
<evidence type="ECO:0000313" key="3">
    <source>
        <dbReference type="EMBL" id="GFS43655.1"/>
    </source>
</evidence>
<evidence type="ECO:0000256" key="1">
    <source>
        <dbReference type="SAM" id="Phobius"/>
    </source>
</evidence>
<keyword evidence="4" id="KW-1185">Reference proteome</keyword>
<keyword evidence="1" id="KW-0812">Transmembrane</keyword>
<feature type="domain" description="Ig-like" evidence="2">
    <location>
        <begin position="7"/>
        <end position="101"/>
    </location>
</feature>
<dbReference type="InterPro" id="IPR013783">
    <property type="entry name" value="Ig-like_fold"/>
</dbReference>
<protein>
    <submittedName>
        <fullName evidence="3">Lachesin</fullName>
    </submittedName>
</protein>
<dbReference type="SUPFAM" id="SSF48726">
    <property type="entry name" value="Immunoglobulin"/>
    <property type="match status" value="1"/>
</dbReference>
<name>A0A8X6MDF2_NEPPI</name>
<keyword evidence="1" id="KW-1133">Transmembrane helix</keyword>
<dbReference type="PANTHER" id="PTHR23278">
    <property type="entry name" value="SIDESTEP PROTEIN"/>
    <property type="match status" value="1"/>
</dbReference>
<feature type="transmembrane region" description="Helical" evidence="1">
    <location>
        <begin position="213"/>
        <end position="237"/>
    </location>
</feature>
<dbReference type="InterPro" id="IPR007110">
    <property type="entry name" value="Ig-like_dom"/>
</dbReference>
<dbReference type="InterPro" id="IPR036116">
    <property type="entry name" value="FN3_sf"/>
</dbReference>
<dbReference type="SUPFAM" id="SSF49265">
    <property type="entry name" value="Fibronectin type III"/>
    <property type="match status" value="1"/>
</dbReference>